<evidence type="ECO:0000256" key="5">
    <source>
        <dbReference type="SAM" id="MobiDB-lite"/>
    </source>
</evidence>
<keyword evidence="8" id="KW-1185">Reference proteome</keyword>
<evidence type="ECO:0000256" key="4">
    <source>
        <dbReference type="ARBA" id="ARBA00023242"/>
    </source>
</evidence>
<protein>
    <recommendedName>
        <fullName evidence="6">Zn(2)-C6 fungal-type domain-containing protein</fullName>
    </recommendedName>
</protein>
<feature type="compositionally biased region" description="Basic residues" evidence="5">
    <location>
        <begin position="82"/>
        <end position="91"/>
    </location>
</feature>
<dbReference type="AlphaFoldDB" id="C8VBT4"/>
<dbReference type="SMART" id="SM00066">
    <property type="entry name" value="GAL4"/>
    <property type="match status" value="1"/>
</dbReference>
<dbReference type="Gene3D" id="4.10.240.10">
    <property type="entry name" value="Zn(2)-C6 fungal-type DNA-binding domain"/>
    <property type="match status" value="1"/>
</dbReference>
<dbReference type="eggNOG" id="ENOG502SZRT">
    <property type="taxonomic scope" value="Eukaryota"/>
</dbReference>
<dbReference type="InParanoid" id="C8VBT4"/>
<feature type="region of interest" description="Disordered" evidence="5">
    <location>
        <begin position="178"/>
        <end position="226"/>
    </location>
</feature>
<dbReference type="RefSeq" id="XP_050467990.1">
    <property type="nucleotide sequence ID" value="XM_050612029.1"/>
</dbReference>
<reference evidence="8" key="1">
    <citation type="journal article" date="2005" name="Nature">
        <title>Sequencing of Aspergillus nidulans and comparative analysis with A. fumigatus and A. oryzae.</title>
        <authorList>
            <person name="Galagan J.E."/>
            <person name="Calvo S.E."/>
            <person name="Cuomo C."/>
            <person name="Ma L.J."/>
            <person name="Wortman J.R."/>
            <person name="Batzoglou S."/>
            <person name="Lee S.I."/>
            <person name="Basturkmen M."/>
            <person name="Spevak C.C."/>
            <person name="Clutterbuck J."/>
            <person name="Kapitonov V."/>
            <person name="Jurka J."/>
            <person name="Scazzocchio C."/>
            <person name="Farman M."/>
            <person name="Butler J."/>
            <person name="Purcell S."/>
            <person name="Harris S."/>
            <person name="Braus G.H."/>
            <person name="Draht O."/>
            <person name="Busch S."/>
            <person name="D'Enfert C."/>
            <person name="Bouchier C."/>
            <person name="Goldman G.H."/>
            <person name="Bell-Pedersen D."/>
            <person name="Griffiths-Jones S."/>
            <person name="Doonan J.H."/>
            <person name="Yu J."/>
            <person name="Vienken K."/>
            <person name="Pain A."/>
            <person name="Freitag M."/>
            <person name="Selker E.U."/>
            <person name="Archer D.B."/>
            <person name="Penalva M.A."/>
            <person name="Oakley B.R."/>
            <person name="Momany M."/>
            <person name="Tanaka T."/>
            <person name="Kumagai T."/>
            <person name="Asai K."/>
            <person name="Machida M."/>
            <person name="Nierman W.C."/>
            <person name="Denning D.W."/>
            <person name="Caddick M."/>
            <person name="Hynes M."/>
            <person name="Paoletti M."/>
            <person name="Fischer R."/>
            <person name="Miller B."/>
            <person name="Dyer P."/>
            <person name="Sachs M.S."/>
            <person name="Osmani S.A."/>
            <person name="Birren B.W."/>
        </authorList>
    </citation>
    <scope>NUCLEOTIDE SEQUENCE [LARGE SCALE GENOMIC DNA]</scope>
    <source>
        <strain evidence="8">FGSC A4 / ATCC 38163 / CBS 112.46 / NRRL 194 / M139</strain>
    </source>
</reference>
<dbReference type="InterPro" id="IPR001138">
    <property type="entry name" value="Zn2Cys6_DnaBD"/>
</dbReference>
<evidence type="ECO:0000256" key="1">
    <source>
        <dbReference type="ARBA" id="ARBA00023015"/>
    </source>
</evidence>
<dbReference type="InterPro" id="IPR036864">
    <property type="entry name" value="Zn2-C6_fun-type_DNA-bd_sf"/>
</dbReference>
<dbReference type="OMA" id="CIYSMSR"/>
<evidence type="ECO:0000259" key="6">
    <source>
        <dbReference type="PROSITE" id="PS50048"/>
    </source>
</evidence>
<dbReference type="PROSITE" id="PS50048">
    <property type="entry name" value="ZN2_CY6_FUNGAL_2"/>
    <property type="match status" value="1"/>
</dbReference>
<dbReference type="KEGG" id="ani:ANIA_07592"/>
<dbReference type="InterPro" id="IPR050675">
    <property type="entry name" value="OAF3"/>
</dbReference>
<accession>C8VBT4</accession>
<feature type="region of interest" description="Disordered" evidence="5">
    <location>
        <begin position="892"/>
        <end position="913"/>
    </location>
</feature>
<dbReference type="PRINTS" id="PR00755">
    <property type="entry name" value="AFLATOXINBRP"/>
</dbReference>
<dbReference type="SUPFAM" id="SSF57701">
    <property type="entry name" value="Zn2/Cys6 DNA-binding domain"/>
    <property type="match status" value="1"/>
</dbReference>
<feature type="compositionally biased region" description="Polar residues" evidence="5">
    <location>
        <begin position="204"/>
        <end position="226"/>
    </location>
</feature>
<dbReference type="GO" id="GO:0008270">
    <property type="term" value="F:zinc ion binding"/>
    <property type="evidence" value="ECO:0007669"/>
    <property type="project" value="InterPro"/>
</dbReference>
<sequence>MDQPREGDFFPDKLPKSVKIRQTCNACQQAKIRCGHERPSCKRCQKHNIDCIYSISRRLGRPAKKRDPHLDSTGQNDGPLSKKARGPKKKKVKEEPMADFTANDLSLDGDDKPLFDTLTFEQSQIDDMSVESASLQTPTLMEIVTAAPFSNNLDTVSDSWFHEFMSITDPNQSCGFIDPFENDGKVDSRTPMDLDSVPVPSEGFSDSTSEGLDPPSSSSYYPGINRSLTNGDQLSSGALGLLQGSPTYPDHTKQDVYSWSQPQPLQPLGGDFAEPSGFFPQVNTKRPHDYGFAEKDFKASFNSFPNIFPCQNHEQAVWDLARINAYAIQSGPSIAIDSILTRQRVLQQLIDTILQCRGCSRITVNFLISVILGIDGLITALDSITSAENDVVERLFPEYFGPLAQEYRADSGLAPQSRRFKGESAHLRSQLDACPLIIGGFCVSSEEKFAFVKRVLKRRLEGLHRTVRQILAYTHEFLTPSRGKVLLMKETYQRLRRIMAYLNACSGAEHMNQGPTMPTYPNINTAEIGNTCLSIDRIIYHLILASMESEATCQCSISALQIMNELRSVPTVVEFETILGLVDRIHSQGQAMLKCKECRANPGSTLMTLPALTDQSLALFEAACLEYNVTRKDALFDSSLPQFLCIRSKMKLGQMDLDDDETAVLVRILLGKNSMKLLELLKGLQSLTKDSQPHRTGVATLRACESSVEPSIRRLAAFMEQIELEPERRRRCVQDGRPGSAWPRPLKVTGPLTPTNYLADKGLFNLAFSHLIGPVKVERLVESYDGIHISMDPMAQGGCSANIRCPPHVRNITPACEGKTASAISVLFNIVGESFGSGWWDAEEKTLWHFADFAVIQTGVVWEILLSAKVIKLTRKNMTVLMARNISSENERTTVGDESGIRGKADKNTMNRA</sequence>
<dbReference type="EMBL" id="BN001304">
    <property type="protein sequence ID" value="CBF79698.1"/>
    <property type="molecule type" value="Genomic_DNA"/>
</dbReference>
<keyword evidence="4" id="KW-0539">Nucleus</keyword>
<dbReference type="HOGENOM" id="CLU_008200_0_0_1"/>
<gene>
    <name evidence="7" type="ORF">ANIA_07592</name>
</gene>
<reference evidence="8" key="2">
    <citation type="journal article" date="2009" name="Fungal Genet. Biol.">
        <title>The 2008 update of the Aspergillus nidulans genome annotation: a community effort.</title>
        <authorList>
            <person name="Wortman J.R."/>
            <person name="Gilsenan J.M."/>
            <person name="Joardar V."/>
            <person name="Deegan J."/>
            <person name="Clutterbuck J."/>
            <person name="Andersen M.R."/>
            <person name="Archer D."/>
            <person name="Bencina M."/>
            <person name="Braus G."/>
            <person name="Coutinho P."/>
            <person name="von Dohren H."/>
            <person name="Doonan J."/>
            <person name="Driessen A.J."/>
            <person name="Durek P."/>
            <person name="Espeso E."/>
            <person name="Fekete E."/>
            <person name="Flipphi M."/>
            <person name="Estrada C.G."/>
            <person name="Geysens S."/>
            <person name="Goldman G."/>
            <person name="de Groot P.W."/>
            <person name="Hansen K."/>
            <person name="Harris S.D."/>
            <person name="Heinekamp T."/>
            <person name="Helmstaedt K."/>
            <person name="Henrissat B."/>
            <person name="Hofmann G."/>
            <person name="Homan T."/>
            <person name="Horio T."/>
            <person name="Horiuchi H."/>
            <person name="James S."/>
            <person name="Jones M."/>
            <person name="Karaffa L."/>
            <person name="Karanyi Z."/>
            <person name="Kato M."/>
            <person name="Keller N."/>
            <person name="Kelly D.E."/>
            <person name="Kiel J.A."/>
            <person name="Kim J.M."/>
            <person name="van der Klei I.J."/>
            <person name="Klis F.M."/>
            <person name="Kovalchuk A."/>
            <person name="Krasevec N."/>
            <person name="Kubicek C.P."/>
            <person name="Liu B."/>
            <person name="Maccabe A."/>
            <person name="Meyer V."/>
            <person name="Mirabito P."/>
            <person name="Miskei M."/>
            <person name="Mos M."/>
            <person name="Mullins J."/>
            <person name="Nelson D.R."/>
            <person name="Nielsen J."/>
            <person name="Oakley B.R."/>
            <person name="Osmani S.A."/>
            <person name="Pakula T."/>
            <person name="Paszewski A."/>
            <person name="Paulsen I."/>
            <person name="Pilsyk S."/>
            <person name="Pocsi I."/>
            <person name="Punt P.J."/>
            <person name="Ram A.F."/>
            <person name="Ren Q."/>
            <person name="Robellet X."/>
            <person name="Robson G."/>
            <person name="Seiboth B."/>
            <person name="van Solingen P."/>
            <person name="Specht T."/>
            <person name="Sun J."/>
            <person name="Taheri-Talesh N."/>
            <person name="Takeshita N."/>
            <person name="Ussery D."/>
            <person name="vanKuyk P.A."/>
            <person name="Visser H."/>
            <person name="van de Vondervoort P.J."/>
            <person name="de Vries R.P."/>
            <person name="Walton J."/>
            <person name="Xiang X."/>
            <person name="Xiong Y."/>
            <person name="Zeng A.P."/>
            <person name="Brandt B.W."/>
            <person name="Cornell M.J."/>
            <person name="van den Hondel C.A."/>
            <person name="Visser J."/>
            <person name="Oliver S.G."/>
            <person name="Turner G."/>
        </authorList>
    </citation>
    <scope>GENOME REANNOTATION</scope>
    <source>
        <strain evidence="8">FGSC A4 / ATCC 38163 / CBS 112.46 / NRRL 194 / M139</strain>
    </source>
</reference>
<feature type="compositionally biased region" description="Basic and acidic residues" evidence="5">
    <location>
        <begin position="182"/>
        <end position="192"/>
    </location>
</feature>
<dbReference type="PANTHER" id="PTHR31069:SF26">
    <property type="entry name" value="ZN(2)-C6 FUNGAL-TYPE DOMAIN-CONTAINING PROTEIN"/>
    <property type="match status" value="1"/>
</dbReference>
<keyword evidence="1" id="KW-0805">Transcription regulation</keyword>
<dbReference type="Pfam" id="PF00172">
    <property type="entry name" value="Zn_clus"/>
    <property type="match status" value="1"/>
</dbReference>
<feature type="domain" description="Zn(2)-C6 fungal-type" evidence="6">
    <location>
        <begin position="23"/>
        <end position="53"/>
    </location>
</feature>
<keyword evidence="2" id="KW-0238">DNA-binding</keyword>
<dbReference type="GO" id="GO:0000981">
    <property type="term" value="F:DNA-binding transcription factor activity, RNA polymerase II-specific"/>
    <property type="evidence" value="ECO:0007669"/>
    <property type="project" value="InterPro"/>
</dbReference>
<dbReference type="Proteomes" id="UP000000560">
    <property type="component" value="Chromosome IV"/>
</dbReference>
<evidence type="ECO:0000313" key="7">
    <source>
        <dbReference type="EMBL" id="CBF79698.1"/>
    </source>
</evidence>
<keyword evidence="3" id="KW-0804">Transcription</keyword>
<name>C8VBT4_EMENI</name>
<proteinExistence type="predicted"/>
<organism evidence="7 8">
    <name type="scientific">Emericella nidulans (strain FGSC A4 / ATCC 38163 / CBS 112.46 / NRRL 194 / M139)</name>
    <name type="common">Aspergillus nidulans</name>
    <dbReference type="NCBI Taxonomy" id="227321"/>
    <lineage>
        <taxon>Eukaryota</taxon>
        <taxon>Fungi</taxon>
        <taxon>Dikarya</taxon>
        <taxon>Ascomycota</taxon>
        <taxon>Pezizomycotina</taxon>
        <taxon>Eurotiomycetes</taxon>
        <taxon>Eurotiomycetidae</taxon>
        <taxon>Eurotiales</taxon>
        <taxon>Aspergillaceae</taxon>
        <taxon>Aspergillus</taxon>
        <taxon>Aspergillus subgen. Nidulantes</taxon>
    </lineage>
</organism>
<dbReference type="GeneID" id="2869755"/>
<dbReference type="VEuPathDB" id="FungiDB:AN7592"/>
<feature type="region of interest" description="Disordered" evidence="5">
    <location>
        <begin position="62"/>
        <end position="97"/>
    </location>
</feature>
<evidence type="ECO:0000256" key="2">
    <source>
        <dbReference type="ARBA" id="ARBA00023125"/>
    </source>
</evidence>
<evidence type="ECO:0000256" key="3">
    <source>
        <dbReference type="ARBA" id="ARBA00023163"/>
    </source>
</evidence>
<evidence type="ECO:0000313" key="8">
    <source>
        <dbReference type="Proteomes" id="UP000000560"/>
    </source>
</evidence>
<dbReference type="PANTHER" id="PTHR31069">
    <property type="entry name" value="OLEATE-ACTIVATED TRANSCRIPTION FACTOR 1-RELATED"/>
    <property type="match status" value="1"/>
</dbReference>
<dbReference type="GO" id="GO:0003677">
    <property type="term" value="F:DNA binding"/>
    <property type="evidence" value="ECO:0007669"/>
    <property type="project" value="UniProtKB-KW"/>
</dbReference>
<dbReference type="CDD" id="cd00067">
    <property type="entry name" value="GAL4"/>
    <property type="match status" value="1"/>
</dbReference>
<dbReference type="OrthoDB" id="2943660at2759"/>